<reference evidence="2 3" key="1">
    <citation type="journal article" date="2018" name="ACS Chem. Biol.">
        <title>Ketoreductase domain dysfunction expands chemodiversity: malyngamide biosynthesis in the cyanobacterium Okeania hirsuta.</title>
        <authorList>
            <person name="Moss N.A."/>
            <person name="Leao T."/>
            <person name="Rankin M."/>
            <person name="McCullough T.M."/>
            <person name="Qu P."/>
            <person name="Korobeynikov A."/>
            <person name="Smith J.L."/>
            <person name="Gerwick L."/>
            <person name="Gerwick W.H."/>
        </authorList>
    </citation>
    <scope>NUCLEOTIDE SEQUENCE [LARGE SCALE GENOMIC DNA]</scope>
    <source>
        <strain evidence="2 3">PAB10Feb10-1</strain>
    </source>
</reference>
<dbReference type="EMBL" id="RCBY01000494">
    <property type="protein sequence ID" value="RQH17676.1"/>
    <property type="molecule type" value="Genomic_DNA"/>
</dbReference>
<accession>A0A3N6NNW0</accession>
<evidence type="ECO:0000313" key="3">
    <source>
        <dbReference type="Proteomes" id="UP000269154"/>
    </source>
</evidence>
<feature type="transmembrane region" description="Helical" evidence="1">
    <location>
        <begin position="203"/>
        <end position="221"/>
    </location>
</feature>
<gene>
    <name evidence="2" type="ORF">D5R40_33235</name>
</gene>
<feature type="transmembrane region" description="Helical" evidence="1">
    <location>
        <begin position="20"/>
        <end position="38"/>
    </location>
</feature>
<feature type="transmembrane region" description="Helical" evidence="1">
    <location>
        <begin position="44"/>
        <end position="62"/>
    </location>
</feature>
<feature type="transmembrane region" description="Helical" evidence="1">
    <location>
        <begin position="71"/>
        <end position="92"/>
    </location>
</feature>
<dbReference type="Proteomes" id="UP000269154">
    <property type="component" value="Unassembled WGS sequence"/>
</dbReference>
<keyword evidence="1" id="KW-1133">Transmembrane helix</keyword>
<feature type="non-terminal residue" evidence="2">
    <location>
        <position position="232"/>
    </location>
</feature>
<proteinExistence type="predicted"/>
<evidence type="ECO:0008006" key="4">
    <source>
        <dbReference type="Google" id="ProtNLM"/>
    </source>
</evidence>
<keyword evidence="1" id="KW-0472">Membrane</keyword>
<evidence type="ECO:0000256" key="1">
    <source>
        <dbReference type="SAM" id="Phobius"/>
    </source>
</evidence>
<feature type="transmembrane region" description="Helical" evidence="1">
    <location>
        <begin position="175"/>
        <end position="197"/>
    </location>
</feature>
<keyword evidence="1" id="KW-0812">Transmembrane</keyword>
<evidence type="ECO:0000313" key="2">
    <source>
        <dbReference type="EMBL" id="RQH17676.1"/>
    </source>
</evidence>
<name>A0A3N6NNW0_9CYAN</name>
<dbReference type="AlphaFoldDB" id="A0A3N6NNW0"/>
<keyword evidence="3" id="KW-1185">Reference proteome</keyword>
<organism evidence="2 3">
    <name type="scientific">Okeania hirsuta</name>
    <dbReference type="NCBI Taxonomy" id="1458930"/>
    <lineage>
        <taxon>Bacteria</taxon>
        <taxon>Bacillati</taxon>
        <taxon>Cyanobacteriota</taxon>
        <taxon>Cyanophyceae</taxon>
        <taxon>Oscillatoriophycideae</taxon>
        <taxon>Oscillatoriales</taxon>
        <taxon>Microcoleaceae</taxon>
        <taxon>Okeania</taxon>
    </lineage>
</organism>
<comment type="caution">
    <text evidence="2">The sequence shown here is derived from an EMBL/GenBank/DDBJ whole genome shotgun (WGS) entry which is preliminary data.</text>
</comment>
<sequence>MMGLIGQLRAGKAWAFPDGVKPWILAMLMLAALLYLGLKVGQSDFTPLISLYSFLFLAYLWVFRTTKETDLGFWLLVAIILRLSLVFLFPLLSDDVYRFIWDGQLVINGYNPFNYLPTTLINEGPVVPGLDRELYEALNSPDYFTIYPPIAQATFAVATFLFPNSLYGAAVVMKLFLFAFEIGSLILIVQLLLHWNLPLKNSLLYALNPLIIIEVVAFGLISHPTKQIIHTG</sequence>
<dbReference type="Pfam" id="PF26314">
    <property type="entry name" value="MptA_B_family"/>
    <property type="match status" value="1"/>
</dbReference>
<protein>
    <recommendedName>
        <fullName evidence="4">DUF2029 domain-containing protein</fullName>
    </recommendedName>
</protein>
<feature type="transmembrane region" description="Helical" evidence="1">
    <location>
        <begin position="144"/>
        <end position="163"/>
    </location>
</feature>